<keyword evidence="5" id="KW-0436">Ligase</keyword>
<dbReference type="GO" id="GO:0003676">
    <property type="term" value="F:nucleic acid binding"/>
    <property type="evidence" value="ECO:0007669"/>
    <property type="project" value="InterPro"/>
</dbReference>
<dbReference type="GO" id="GO:0005524">
    <property type="term" value="F:ATP binding"/>
    <property type="evidence" value="ECO:0007669"/>
    <property type="project" value="UniProtKB-KW"/>
</dbReference>
<dbReference type="FunCoup" id="E4XCY9">
    <property type="interactions" value="765"/>
</dbReference>
<dbReference type="GO" id="GO:0005737">
    <property type="term" value="C:cytoplasm"/>
    <property type="evidence" value="ECO:0007669"/>
    <property type="project" value="UniProtKB-SubCell"/>
</dbReference>
<dbReference type="PANTHER" id="PTHR22594">
    <property type="entry name" value="ASPARTYL/LYSYL-TRNA SYNTHETASE"/>
    <property type="match status" value="1"/>
</dbReference>
<dbReference type="InterPro" id="IPR004365">
    <property type="entry name" value="NA-bd_OB_tRNA"/>
</dbReference>
<keyword evidence="7" id="KW-0067">ATP-binding</keyword>
<dbReference type="FunFam" id="3.30.930.10:FF:000040">
    <property type="entry name" value="Asparagine--tRNA ligase, cytoplasmic"/>
    <property type="match status" value="1"/>
</dbReference>
<evidence type="ECO:0000256" key="2">
    <source>
        <dbReference type="ARBA" id="ARBA00008226"/>
    </source>
</evidence>
<reference evidence="15" key="1">
    <citation type="journal article" date="2010" name="Science">
        <title>Plasticity of animal genome architecture unmasked by rapid evolution of a pelagic tunicate.</title>
        <authorList>
            <person name="Denoeud F."/>
            <person name="Henriet S."/>
            <person name="Mungpakdee S."/>
            <person name="Aury J.M."/>
            <person name="Da Silva C."/>
            <person name="Brinkmann H."/>
            <person name="Mikhaleva J."/>
            <person name="Olsen L.C."/>
            <person name="Jubin C."/>
            <person name="Canestro C."/>
            <person name="Bouquet J.M."/>
            <person name="Danks G."/>
            <person name="Poulain J."/>
            <person name="Campsteijn C."/>
            <person name="Adamski M."/>
            <person name="Cross I."/>
            <person name="Yadetie F."/>
            <person name="Muffato M."/>
            <person name="Louis A."/>
            <person name="Butcher S."/>
            <person name="Tsagkogeorga G."/>
            <person name="Konrad A."/>
            <person name="Singh S."/>
            <person name="Jensen M.F."/>
            <person name="Cong E.H."/>
            <person name="Eikeseth-Otteraa H."/>
            <person name="Noel B."/>
            <person name="Anthouard V."/>
            <person name="Porcel B.M."/>
            <person name="Kachouri-Lafond R."/>
            <person name="Nishino A."/>
            <person name="Ugolini M."/>
            <person name="Chourrout P."/>
            <person name="Nishida H."/>
            <person name="Aasland R."/>
            <person name="Huzurbazar S."/>
            <person name="Westhof E."/>
            <person name="Delsuc F."/>
            <person name="Lehrach H."/>
            <person name="Reinhardt R."/>
            <person name="Weissenbach J."/>
            <person name="Roy S.W."/>
            <person name="Artiguenave F."/>
            <person name="Postlethwait J.H."/>
            <person name="Manak J.R."/>
            <person name="Thompson E.M."/>
            <person name="Jaillon O."/>
            <person name="Du Pasquier L."/>
            <person name="Boudinot P."/>
            <person name="Liberles D.A."/>
            <person name="Volff J.N."/>
            <person name="Philippe H."/>
            <person name="Lenhard B."/>
            <person name="Roest Crollius H."/>
            <person name="Wincker P."/>
            <person name="Chourrout D."/>
        </authorList>
    </citation>
    <scope>NUCLEOTIDE SEQUENCE [LARGE SCALE GENOMIC DNA]</scope>
</reference>
<dbReference type="Pfam" id="PF00152">
    <property type="entry name" value="tRNA-synt_2"/>
    <property type="match status" value="1"/>
</dbReference>
<accession>E4XCY9</accession>
<keyword evidence="6" id="KW-0547">Nucleotide-binding</keyword>
<keyword evidence="16" id="KW-1185">Reference proteome</keyword>
<evidence type="ECO:0000256" key="6">
    <source>
        <dbReference type="ARBA" id="ARBA00022741"/>
    </source>
</evidence>
<dbReference type="SUPFAM" id="SSF50249">
    <property type="entry name" value="Nucleic acid-binding proteins"/>
    <property type="match status" value="1"/>
</dbReference>
<dbReference type="InParanoid" id="E4XCY9"/>
<evidence type="ECO:0000256" key="4">
    <source>
        <dbReference type="ARBA" id="ARBA00022490"/>
    </source>
</evidence>
<dbReference type="EC" id="6.1.1.22" evidence="3"/>
<evidence type="ECO:0000313" key="16">
    <source>
        <dbReference type="Proteomes" id="UP000001307"/>
    </source>
</evidence>
<evidence type="ECO:0000256" key="5">
    <source>
        <dbReference type="ARBA" id="ARBA00022598"/>
    </source>
</evidence>
<evidence type="ECO:0000256" key="11">
    <source>
        <dbReference type="ARBA" id="ARBA00039867"/>
    </source>
</evidence>
<dbReference type="Gene3D" id="3.30.930.10">
    <property type="entry name" value="Bira Bifunctional Protein, Domain 2"/>
    <property type="match status" value="1"/>
</dbReference>
<dbReference type="InterPro" id="IPR012340">
    <property type="entry name" value="NA-bd_OB-fold"/>
</dbReference>
<dbReference type="PRINTS" id="PR01042">
    <property type="entry name" value="TRNASYNTHASP"/>
</dbReference>
<protein>
    <recommendedName>
        <fullName evidence="11">Asparagine--tRNA ligase, cytoplasmic</fullName>
        <ecNumber evidence="3">6.1.1.22</ecNumber>
    </recommendedName>
    <alternativeName>
        <fullName evidence="10">Asparaginyl-tRNA synthetase</fullName>
    </alternativeName>
</protein>
<dbReference type="Gene3D" id="2.40.50.140">
    <property type="entry name" value="Nucleic acid-binding proteins"/>
    <property type="match status" value="1"/>
</dbReference>
<dbReference type="Gene3D" id="3.30.1910.20">
    <property type="entry name" value="asparaginyl-tRNA synthetase, N-terminal domain"/>
    <property type="match status" value="1"/>
</dbReference>
<dbReference type="SUPFAM" id="SSF55681">
    <property type="entry name" value="Class II aaRS and biotin synthetases"/>
    <property type="match status" value="1"/>
</dbReference>
<dbReference type="InterPro" id="IPR004522">
    <property type="entry name" value="Asn-tRNA-ligase"/>
</dbReference>
<comment type="similarity">
    <text evidence="2">Belongs to the class-II aminoacyl-tRNA synthetase family.</text>
</comment>
<dbReference type="Pfam" id="PF01336">
    <property type="entry name" value="tRNA_anti-codon"/>
    <property type="match status" value="1"/>
</dbReference>
<dbReference type="CDD" id="cd04323">
    <property type="entry name" value="AsnRS_cyto_like_N"/>
    <property type="match status" value="1"/>
</dbReference>
<comment type="catalytic activity">
    <reaction evidence="12">
        <text>tRNA(Asn) + L-asparagine + ATP = L-asparaginyl-tRNA(Asn) + AMP + diphosphate + H(+)</text>
        <dbReference type="Rhea" id="RHEA:11180"/>
        <dbReference type="Rhea" id="RHEA-COMP:9659"/>
        <dbReference type="Rhea" id="RHEA-COMP:9674"/>
        <dbReference type="ChEBI" id="CHEBI:15378"/>
        <dbReference type="ChEBI" id="CHEBI:30616"/>
        <dbReference type="ChEBI" id="CHEBI:33019"/>
        <dbReference type="ChEBI" id="CHEBI:58048"/>
        <dbReference type="ChEBI" id="CHEBI:78442"/>
        <dbReference type="ChEBI" id="CHEBI:78515"/>
        <dbReference type="ChEBI" id="CHEBI:456215"/>
        <dbReference type="EC" id="6.1.1.22"/>
    </reaction>
</comment>
<dbReference type="PANTHER" id="PTHR22594:SF16">
    <property type="entry name" value="ASPARAGINE--TRNA LIGASE, CYTOPLASMIC"/>
    <property type="match status" value="1"/>
</dbReference>
<keyword evidence="9" id="KW-0030">Aminoacyl-tRNA synthetase</keyword>
<evidence type="ECO:0000256" key="9">
    <source>
        <dbReference type="ARBA" id="ARBA00023146"/>
    </source>
</evidence>
<dbReference type="InterPro" id="IPR048952">
    <property type="entry name" value="AsnRS_N"/>
</dbReference>
<evidence type="ECO:0000256" key="12">
    <source>
        <dbReference type="ARBA" id="ARBA00047844"/>
    </source>
</evidence>
<feature type="region of interest" description="Disordered" evidence="13">
    <location>
        <begin position="1"/>
        <end position="20"/>
    </location>
</feature>
<dbReference type="OrthoDB" id="1931232at2759"/>
<dbReference type="EMBL" id="FN653037">
    <property type="protein sequence ID" value="CBY09464.1"/>
    <property type="molecule type" value="Genomic_DNA"/>
</dbReference>
<evidence type="ECO:0000313" key="15">
    <source>
        <dbReference type="EMBL" id="CBY09464.1"/>
    </source>
</evidence>
<feature type="domain" description="Aminoacyl-transfer RNA synthetases class-II family profile" evidence="14">
    <location>
        <begin position="252"/>
        <end position="546"/>
    </location>
</feature>
<dbReference type="PROSITE" id="PS50862">
    <property type="entry name" value="AA_TRNA_LIGASE_II"/>
    <property type="match status" value="1"/>
</dbReference>
<dbReference type="InterPro" id="IPR045864">
    <property type="entry name" value="aa-tRNA-synth_II/BPL/LPL"/>
</dbReference>
<dbReference type="InterPro" id="IPR006195">
    <property type="entry name" value="aa-tRNA-synth_II"/>
</dbReference>
<keyword evidence="8" id="KW-0648">Protein biosynthesis</keyword>
<name>E4XCY9_OIKDI</name>
<dbReference type="NCBIfam" id="TIGR00457">
    <property type="entry name" value="asnS"/>
    <property type="match status" value="1"/>
</dbReference>
<dbReference type="InterPro" id="IPR002312">
    <property type="entry name" value="Asp/Asn-tRNA-synth_IIb"/>
</dbReference>
<organism evidence="15">
    <name type="scientific">Oikopleura dioica</name>
    <name type="common">Tunicate</name>
    <dbReference type="NCBI Taxonomy" id="34765"/>
    <lineage>
        <taxon>Eukaryota</taxon>
        <taxon>Metazoa</taxon>
        <taxon>Chordata</taxon>
        <taxon>Tunicata</taxon>
        <taxon>Appendicularia</taxon>
        <taxon>Copelata</taxon>
        <taxon>Oikopleuridae</taxon>
        <taxon>Oikopleura</taxon>
    </lineage>
</organism>
<evidence type="ECO:0000259" key="14">
    <source>
        <dbReference type="PROSITE" id="PS50862"/>
    </source>
</evidence>
<proteinExistence type="inferred from homology"/>
<evidence type="ECO:0000256" key="8">
    <source>
        <dbReference type="ARBA" id="ARBA00022917"/>
    </source>
</evidence>
<gene>
    <name evidence="15" type="ORF">GSOID_T00008023001</name>
</gene>
<dbReference type="InterPro" id="IPR004364">
    <property type="entry name" value="Aa-tRNA-synt_II"/>
</dbReference>
<dbReference type="Proteomes" id="UP000001307">
    <property type="component" value="Unassembled WGS sequence"/>
</dbReference>
<dbReference type="Pfam" id="PF20917">
    <property type="entry name" value="AsnRS_N"/>
    <property type="match status" value="1"/>
</dbReference>
<keyword evidence="4" id="KW-0963">Cytoplasm</keyword>
<comment type="subcellular location">
    <subcellularLocation>
        <location evidence="1">Cytoplasm</location>
    </subcellularLocation>
</comment>
<dbReference type="CDD" id="cd00776">
    <property type="entry name" value="AsxRS_core"/>
    <property type="match status" value="1"/>
</dbReference>
<evidence type="ECO:0000256" key="3">
    <source>
        <dbReference type="ARBA" id="ARBA00012816"/>
    </source>
</evidence>
<dbReference type="GO" id="GO:0004816">
    <property type="term" value="F:asparagine-tRNA ligase activity"/>
    <property type="evidence" value="ECO:0007669"/>
    <property type="project" value="UniProtKB-EC"/>
</dbReference>
<evidence type="ECO:0000256" key="7">
    <source>
        <dbReference type="ARBA" id="ARBA00022840"/>
    </source>
</evidence>
<sequence>MASDTLFVSEKLGSDENNGTEAAPLKSVLAGFIASQGKAKIMVPNAEEKAEAAWVELSQAQKKKMTKLYQQHVRKTEKGAENEAKKAAQAAIEAKAREANLAAAKKIVLELDESLPEATTVKIRDAKPLRDSRITVNAWIHRIRRQGNNLMFLVVRDGTGYLQCVLTDKLCQTYDALVLQPEATVELHGKLEAVPEGKNAEGGHELKVDFWKMIANAPPGGVENVVNKEADPDTLFDNRHLVIRGEKTSKILKIRSHLMQAFREHYFARGYHEVTPPCLVQTMCEGGSTLFKFDYFGEEAYLTQSSQLYLETCMPALGDVFCMAESYRAEKSRTRRHLSEYTHVEAECPFITFEQLLDRIEDLLVDVIDRLLKSPAGQYVYDLHPNFVPPKKPFMRMDYKDAITYLKEHDIKKDDGSYYEFGDDIPEAPERKMTDQIGQVIMLHRFPAEIKSFYMPRCEDDERVTESVDVLIPNVGEVIGGSMRMWDYDTLMSKYKEEGIDPKDYYWYTDQRKYGSCPHGGYGLGLERMLTWLCDQYHIRDVCLYPRYTGRCKP</sequence>
<evidence type="ECO:0000256" key="13">
    <source>
        <dbReference type="SAM" id="MobiDB-lite"/>
    </source>
</evidence>
<dbReference type="AlphaFoldDB" id="E4XCY9"/>
<dbReference type="GO" id="GO:0006421">
    <property type="term" value="P:asparaginyl-tRNA aminoacylation"/>
    <property type="evidence" value="ECO:0007669"/>
    <property type="project" value="InterPro"/>
</dbReference>
<evidence type="ECO:0000256" key="10">
    <source>
        <dbReference type="ARBA" id="ARBA00029886"/>
    </source>
</evidence>
<evidence type="ECO:0000256" key="1">
    <source>
        <dbReference type="ARBA" id="ARBA00004496"/>
    </source>
</evidence>